<dbReference type="EMBL" id="CP000750">
    <property type="protein sequence ID" value="ABS03234.1"/>
    <property type="molecule type" value="Genomic_DNA"/>
</dbReference>
<name>A6W8U5_KINRD</name>
<evidence type="ECO:0000313" key="1">
    <source>
        <dbReference type="EMBL" id="ABS03234.1"/>
    </source>
</evidence>
<dbReference type="HOGENOM" id="CLU_2450654_0_0_11"/>
<accession>A6W8U5</accession>
<dbReference type="STRING" id="266940.Krad_1748"/>
<gene>
    <name evidence="1" type="ordered locus">Krad_1748</name>
</gene>
<evidence type="ECO:0000313" key="2">
    <source>
        <dbReference type="Proteomes" id="UP000001116"/>
    </source>
</evidence>
<dbReference type="KEGG" id="kra:Krad_1748"/>
<protein>
    <submittedName>
        <fullName evidence="1">Uncharacterized protein</fullName>
    </submittedName>
</protein>
<reference evidence="2" key="1">
    <citation type="journal article" date="2008" name="PLoS ONE">
        <title>Survival in nuclear waste, extreme resistance, and potential applications gleaned from the genome sequence of Kineococcus radiotolerans SRS30216.</title>
        <authorList>
            <person name="Bagwell C.E."/>
            <person name="Bhat S."/>
            <person name="Hawkins G.M."/>
            <person name="Smith B.W."/>
            <person name="Biswas T."/>
            <person name="Hoover T.R."/>
            <person name="Saunders E."/>
            <person name="Han C.S."/>
            <person name="Tsodikov O.V."/>
            <person name="Shimkets L.J."/>
        </authorList>
    </citation>
    <scope>NUCLEOTIDE SEQUENCE [LARGE SCALE GENOMIC DNA]</scope>
    <source>
        <strain evidence="2">ATCC BAA-149 / DSM 14245 / SRS30216</strain>
    </source>
</reference>
<organism evidence="1 2">
    <name type="scientific">Kineococcus radiotolerans (strain ATCC BAA-149 / DSM 14245 / SRS30216)</name>
    <dbReference type="NCBI Taxonomy" id="266940"/>
    <lineage>
        <taxon>Bacteria</taxon>
        <taxon>Bacillati</taxon>
        <taxon>Actinomycetota</taxon>
        <taxon>Actinomycetes</taxon>
        <taxon>Kineosporiales</taxon>
        <taxon>Kineosporiaceae</taxon>
        <taxon>Kineococcus</taxon>
    </lineage>
</organism>
<proteinExistence type="predicted"/>
<dbReference type="RefSeq" id="WP_011981627.1">
    <property type="nucleotide sequence ID" value="NC_009664.2"/>
</dbReference>
<keyword evidence="2" id="KW-1185">Reference proteome</keyword>
<sequence length="89" mass="9426">MARVPQAHVETAFRILLHPLAREVAVTGAQPHVVGDCTIAVPIHIGDATAAGQVAVTVDEVGLRIELARALRTAADNLTTFPAEPKEIR</sequence>
<dbReference type="AlphaFoldDB" id="A6W8U5"/>
<dbReference type="Proteomes" id="UP000001116">
    <property type="component" value="Chromosome"/>
</dbReference>